<reference evidence="1 2" key="1">
    <citation type="submission" date="2013-08" db="EMBL/GenBank/DDBJ databases">
        <authorList>
            <person name="Weinstock G."/>
            <person name="Sodergren E."/>
            <person name="Wylie T."/>
            <person name="Fulton L."/>
            <person name="Fulton R."/>
            <person name="Fronick C."/>
            <person name="O'Laughlin M."/>
            <person name="Godfrey J."/>
            <person name="Miner T."/>
            <person name="Herter B."/>
            <person name="Appelbaum E."/>
            <person name="Cordes M."/>
            <person name="Lek S."/>
            <person name="Wollam A."/>
            <person name="Pepin K.H."/>
            <person name="Palsikar V.B."/>
            <person name="Mitreva M."/>
            <person name="Wilson R.K."/>
        </authorList>
    </citation>
    <scope>NUCLEOTIDE SEQUENCE [LARGE SCALE GENOMIC DNA]</scope>
    <source>
        <strain evidence="1 2">ATCC 15930</strain>
    </source>
</reference>
<protein>
    <submittedName>
        <fullName evidence="1">Uncharacterized protein</fullName>
    </submittedName>
</protein>
<comment type="caution">
    <text evidence="1">The sequence shown here is derived from an EMBL/GenBank/DDBJ whole genome shotgun (WGS) entry which is preliminary data.</text>
</comment>
<sequence>MCYAELRANIDVSFRKSNKKEKKVKFFLKNCRSIGLFMRIDRYF</sequence>
<dbReference type="HOGENOM" id="CLU_3220151_0_0_10"/>
<name>A0A069QEV9_HOYLO</name>
<keyword evidence="2" id="KW-1185">Reference proteome</keyword>
<proteinExistence type="predicted"/>
<organism evidence="1 2">
    <name type="scientific">Hoylesella loescheii DSM 19665 = JCM 12249 = ATCC 15930</name>
    <dbReference type="NCBI Taxonomy" id="1122985"/>
    <lineage>
        <taxon>Bacteria</taxon>
        <taxon>Pseudomonadati</taxon>
        <taxon>Bacteroidota</taxon>
        <taxon>Bacteroidia</taxon>
        <taxon>Bacteroidales</taxon>
        <taxon>Prevotellaceae</taxon>
        <taxon>Hoylesella</taxon>
    </lineage>
</organism>
<gene>
    <name evidence="1" type="ORF">HMPREF1991_02755</name>
</gene>
<accession>A0A069QEV9</accession>
<dbReference type="Proteomes" id="UP000027442">
    <property type="component" value="Unassembled WGS sequence"/>
</dbReference>
<dbReference type="AlphaFoldDB" id="A0A069QEV9"/>
<dbReference type="EMBL" id="JNGW01000119">
    <property type="protein sequence ID" value="KDR51187.1"/>
    <property type="molecule type" value="Genomic_DNA"/>
</dbReference>
<dbReference type="PATRIC" id="fig|1122985.7.peg.2850"/>
<evidence type="ECO:0000313" key="1">
    <source>
        <dbReference type="EMBL" id="KDR51187.1"/>
    </source>
</evidence>
<evidence type="ECO:0000313" key="2">
    <source>
        <dbReference type="Proteomes" id="UP000027442"/>
    </source>
</evidence>